<proteinExistence type="inferred from homology"/>
<feature type="transmembrane region" description="Helical" evidence="6">
    <location>
        <begin position="104"/>
        <end position="125"/>
    </location>
</feature>
<keyword evidence="4 6" id="KW-1133">Transmembrane helix</keyword>
<sequence>MSDSNTIVSSFRSKWGTAFALQAALSVAAGAFGAHGLKAILDTQALEWWQTGSQYLMYHALAGLIAVGLSAFLPRLQWVLVFFSLGNLLFAGSLYTMALTGYTLLGAVTPLGGVCYLSAWCLLALKCWRYTPE</sequence>
<reference evidence="7" key="1">
    <citation type="submission" date="2021-10" db="EMBL/GenBank/DDBJ databases">
        <title>Marinomonas pontica sp. nov., isolated from the Black Sea.</title>
        <authorList>
            <person name="Zhao L.-H."/>
            <person name="Xue J.-H."/>
        </authorList>
    </citation>
    <scope>NUCLEOTIDE SEQUENCE</scope>
    <source>
        <strain evidence="7">E8</strain>
    </source>
</reference>
<dbReference type="Pfam" id="PF04241">
    <property type="entry name" value="DUF423"/>
    <property type="match status" value="1"/>
</dbReference>
<feature type="transmembrane region" description="Helical" evidence="6">
    <location>
        <begin position="55"/>
        <end position="73"/>
    </location>
</feature>
<evidence type="ECO:0000256" key="1">
    <source>
        <dbReference type="ARBA" id="ARBA00004141"/>
    </source>
</evidence>
<keyword evidence="8" id="KW-1185">Reference proteome</keyword>
<name>A0A9X1INX7_9GAMM</name>
<protein>
    <submittedName>
        <fullName evidence="7">DUF423 domain-containing protein</fullName>
    </submittedName>
</protein>
<evidence type="ECO:0000256" key="4">
    <source>
        <dbReference type="ARBA" id="ARBA00022989"/>
    </source>
</evidence>
<organism evidence="7 8">
    <name type="scientific">Marinomonas algarum</name>
    <dbReference type="NCBI Taxonomy" id="2883105"/>
    <lineage>
        <taxon>Bacteria</taxon>
        <taxon>Pseudomonadati</taxon>
        <taxon>Pseudomonadota</taxon>
        <taxon>Gammaproteobacteria</taxon>
        <taxon>Oceanospirillales</taxon>
        <taxon>Oceanospirillaceae</taxon>
        <taxon>Marinomonas</taxon>
    </lineage>
</organism>
<evidence type="ECO:0000313" key="7">
    <source>
        <dbReference type="EMBL" id="MCB5161243.1"/>
    </source>
</evidence>
<accession>A0A9X1INX7</accession>
<keyword evidence="3 6" id="KW-0812">Transmembrane</keyword>
<comment type="subcellular location">
    <subcellularLocation>
        <location evidence="1">Membrane</location>
        <topology evidence="1">Multi-pass membrane protein</topology>
    </subcellularLocation>
</comment>
<comment type="caution">
    <text evidence="7">The sequence shown here is derived from an EMBL/GenBank/DDBJ whole genome shotgun (WGS) entry which is preliminary data.</text>
</comment>
<evidence type="ECO:0000313" key="8">
    <source>
        <dbReference type="Proteomes" id="UP001139095"/>
    </source>
</evidence>
<dbReference type="Proteomes" id="UP001139095">
    <property type="component" value="Unassembled WGS sequence"/>
</dbReference>
<keyword evidence="5 6" id="KW-0472">Membrane</keyword>
<dbReference type="GO" id="GO:0005886">
    <property type="term" value="C:plasma membrane"/>
    <property type="evidence" value="ECO:0007669"/>
    <property type="project" value="TreeGrafter"/>
</dbReference>
<gene>
    <name evidence="7" type="ORF">LG368_04930</name>
</gene>
<dbReference type="EMBL" id="JAJATW010000004">
    <property type="protein sequence ID" value="MCB5161243.1"/>
    <property type="molecule type" value="Genomic_DNA"/>
</dbReference>
<dbReference type="PANTHER" id="PTHR43461:SF1">
    <property type="entry name" value="TRANSMEMBRANE PROTEIN 256"/>
    <property type="match status" value="1"/>
</dbReference>
<dbReference type="AlphaFoldDB" id="A0A9X1INX7"/>
<evidence type="ECO:0000256" key="6">
    <source>
        <dbReference type="SAM" id="Phobius"/>
    </source>
</evidence>
<feature type="transmembrane region" description="Helical" evidence="6">
    <location>
        <begin position="78"/>
        <end position="98"/>
    </location>
</feature>
<dbReference type="InterPro" id="IPR006696">
    <property type="entry name" value="DUF423"/>
</dbReference>
<dbReference type="PANTHER" id="PTHR43461">
    <property type="entry name" value="TRANSMEMBRANE PROTEIN 256"/>
    <property type="match status" value="1"/>
</dbReference>
<evidence type="ECO:0000256" key="2">
    <source>
        <dbReference type="ARBA" id="ARBA00009694"/>
    </source>
</evidence>
<evidence type="ECO:0000256" key="3">
    <source>
        <dbReference type="ARBA" id="ARBA00022692"/>
    </source>
</evidence>
<dbReference type="RefSeq" id="WP_226753620.1">
    <property type="nucleotide sequence ID" value="NZ_JAJATW010000004.1"/>
</dbReference>
<evidence type="ECO:0000256" key="5">
    <source>
        <dbReference type="ARBA" id="ARBA00023136"/>
    </source>
</evidence>
<comment type="similarity">
    <text evidence="2">Belongs to the UPF0382 family.</text>
</comment>